<dbReference type="AlphaFoldDB" id="A0A7J6MJ74"/>
<feature type="region of interest" description="Disordered" evidence="1">
    <location>
        <begin position="325"/>
        <end position="350"/>
    </location>
</feature>
<evidence type="ECO:0000259" key="2">
    <source>
        <dbReference type="PROSITE" id="PS50086"/>
    </source>
</evidence>
<evidence type="ECO:0000256" key="1">
    <source>
        <dbReference type="SAM" id="MobiDB-lite"/>
    </source>
</evidence>
<comment type="caution">
    <text evidence="3">The sequence shown here is derived from an EMBL/GenBank/DDBJ whole genome shotgun (WGS) entry which is preliminary data.</text>
</comment>
<accession>A0A7J6MJ74</accession>
<dbReference type="GO" id="GO:0005096">
    <property type="term" value="F:GTPase activator activity"/>
    <property type="evidence" value="ECO:0007669"/>
    <property type="project" value="TreeGrafter"/>
</dbReference>
<dbReference type="OrthoDB" id="294251at2759"/>
<dbReference type="Gene3D" id="1.10.8.270">
    <property type="entry name" value="putative rabgap domain of human tbc1 domain family member 14 like domains"/>
    <property type="match status" value="1"/>
</dbReference>
<dbReference type="SUPFAM" id="SSF47923">
    <property type="entry name" value="Ypt/Rab-GAP domain of gyp1p"/>
    <property type="match status" value="2"/>
</dbReference>
<dbReference type="SMART" id="SM00164">
    <property type="entry name" value="TBC"/>
    <property type="match status" value="1"/>
</dbReference>
<dbReference type="InterPro" id="IPR050302">
    <property type="entry name" value="Rab_GAP_TBC_domain"/>
</dbReference>
<dbReference type="InterPro" id="IPR000195">
    <property type="entry name" value="Rab-GAP-TBC_dom"/>
</dbReference>
<proteinExistence type="predicted"/>
<organism evidence="3 4">
    <name type="scientific">Perkinsus chesapeaki</name>
    <name type="common">Clam parasite</name>
    <name type="synonym">Perkinsus andrewsi</name>
    <dbReference type="NCBI Taxonomy" id="330153"/>
    <lineage>
        <taxon>Eukaryota</taxon>
        <taxon>Sar</taxon>
        <taxon>Alveolata</taxon>
        <taxon>Perkinsozoa</taxon>
        <taxon>Perkinsea</taxon>
        <taxon>Perkinsida</taxon>
        <taxon>Perkinsidae</taxon>
        <taxon>Perkinsus</taxon>
    </lineage>
</organism>
<dbReference type="Pfam" id="PF00566">
    <property type="entry name" value="RabGAP-TBC"/>
    <property type="match status" value="1"/>
</dbReference>
<feature type="domain" description="Rab-GAP TBC" evidence="2">
    <location>
        <begin position="24"/>
        <end position="212"/>
    </location>
</feature>
<sequence>MLDHYITTNSILPTSTIQRLVSKGVPEGIREEVWFWLSGGSSVALERNPHYKDLLDQDGGFGELIDLDVSRTFCEEKNWQKKGGAKILKRLLRAYSVRNPMVGYCQGMSYVAALLIDCCSEEVAFCCLCALIEDGPMPPDYYTSLKGAVVDRLVLEELAEQYLKGLCGALENEQRSLSEFSFLTIPWYLCLFTATLPVDVSTRIWDFYLANGMCVIFRVSLGILMVAQGPIVSGEDSLNDLRDLIEKSINELGVCDVPDYCTAFNKVTNTVIDVMRESKRKEIEKEEEVDRKFGRKTDNMDRCFLTVKDSPEPTEKVDDDYFQVEKRRADSGGSSGRRGERLMQELGDFMMATFPAGRRRRKGERRLQNM</sequence>
<dbReference type="GO" id="GO:0031267">
    <property type="term" value="F:small GTPase binding"/>
    <property type="evidence" value="ECO:0007669"/>
    <property type="project" value="TreeGrafter"/>
</dbReference>
<gene>
    <name evidence="3" type="ORF">FOL47_001458</name>
</gene>
<protein>
    <recommendedName>
        <fullName evidence="2">Rab-GAP TBC domain-containing protein</fullName>
    </recommendedName>
</protein>
<evidence type="ECO:0000313" key="4">
    <source>
        <dbReference type="Proteomes" id="UP000591131"/>
    </source>
</evidence>
<name>A0A7J6MJ74_PERCH</name>
<reference evidence="3 4" key="1">
    <citation type="submission" date="2020-04" db="EMBL/GenBank/DDBJ databases">
        <title>Perkinsus chesapeaki whole genome sequence.</title>
        <authorList>
            <person name="Bogema D.R."/>
        </authorList>
    </citation>
    <scope>NUCLEOTIDE SEQUENCE [LARGE SCALE GENOMIC DNA]</scope>
    <source>
        <strain evidence="3">ATCC PRA-425</strain>
    </source>
</reference>
<dbReference type="InterPro" id="IPR035969">
    <property type="entry name" value="Rab-GAP_TBC_sf"/>
</dbReference>
<dbReference type="Proteomes" id="UP000591131">
    <property type="component" value="Unassembled WGS sequence"/>
</dbReference>
<keyword evidence="4" id="KW-1185">Reference proteome</keyword>
<dbReference type="PANTHER" id="PTHR47219:SF20">
    <property type="entry name" value="TBC1 DOMAIN FAMILY MEMBER 2B"/>
    <property type="match status" value="1"/>
</dbReference>
<dbReference type="PROSITE" id="PS50086">
    <property type="entry name" value="TBC_RABGAP"/>
    <property type="match status" value="1"/>
</dbReference>
<dbReference type="EMBL" id="JAAPAO010000135">
    <property type="protein sequence ID" value="KAF4671534.1"/>
    <property type="molecule type" value="Genomic_DNA"/>
</dbReference>
<dbReference type="PANTHER" id="PTHR47219">
    <property type="entry name" value="RAB GTPASE-ACTIVATING PROTEIN 1-LIKE"/>
    <property type="match status" value="1"/>
</dbReference>
<evidence type="ECO:0000313" key="3">
    <source>
        <dbReference type="EMBL" id="KAF4671534.1"/>
    </source>
</evidence>
<dbReference type="Gene3D" id="1.10.472.80">
    <property type="entry name" value="Ypt/Rab-GAP domain of gyp1p, domain 3"/>
    <property type="match status" value="1"/>
</dbReference>